<evidence type="ECO:0000313" key="2">
    <source>
        <dbReference type="EMBL" id="UYW00352.1"/>
    </source>
</evidence>
<evidence type="ECO:0000313" key="3">
    <source>
        <dbReference type="Proteomes" id="UP001163328"/>
    </source>
</evidence>
<keyword evidence="1" id="KW-0812">Transmembrane</keyword>
<feature type="transmembrane region" description="Helical" evidence="1">
    <location>
        <begin position="32"/>
        <end position="53"/>
    </location>
</feature>
<sequence>MKFKIDGFVITILITVLLAYLFPFFGTDQSPINIGTITNYGIGFIFLFYGLKLDQNKIKTDLSNWKLHLVVQLATFLLFPLLVLLVKPFVAETELAGQIWLAFYFMACLPSTVSSSVVMVALAKGNIPGAIFNASISGIIGIVLTPLWMGFFLQTSTTDFDFTDTYIDLIVQIIIPIVLGLFLQKYIGYWSSKYNKQLNYFDKVIILLIIYKSFAHAFSIGLFESVSVAILAQIFAGVVVLFAILYGVLNLVCKTLGFTVEDRITALFCGSKKSLVHGTVFSSVMFGSSAVLGIILLPIMIYHAFQIVIISFIAQKFANR</sequence>
<protein>
    <submittedName>
        <fullName evidence="2">Bile acid:sodium symporter</fullName>
    </submittedName>
</protein>
<feature type="transmembrane region" description="Helical" evidence="1">
    <location>
        <begin position="65"/>
        <end position="86"/>
    </location>
</feature>
<dbReference type="InterPro" id="IPR016833">
    <property type="entry name" value="Put_Na-Bile_cotransptr"/>
</dbReference>
<feature type="transmembrane region" description="Helical" evidence="1">
    <location>
        <begin position="130"/>
        <end position="153"/>
    </location>
</feature>
<dbReference type="Pfam" id="PF13593">
    <property type="entry name" value="SBF_like"/>
    <property type="match status" value="1"/>
</dbReference>
<gene>
    <name evidence="2" type="ORF">K5I29_07160</name>
</gene>
<feature type="transmembrane region" description="Helical" evidence="1">
    <location>
        <begin position="204"/>
        <end position="223"/>
    </location>
</feature>
<dbReference type="Proteomes" id="UP001163328">
    <property type="component" value="Chromosome"/>
</dbReference>
<reference evidence="2" key="1">
    <citation type="submission" date="2021-08" db="EMBL/GenBank/DDBJ databases">
        <title>Flavobacterium sp. strain CC-SYL302.</title>
        <authorList>
            <person name="Lin S.-Y."/>
            <person name="Lee T.-H."/>
            <person name="Young C.-C."/>
        </authorList>
    </citation>
    <scope>NUCLEOTIDE SEQUENCE</scope>
    <source>
        <strain evidence="2">CC-SYL302</strain>
    </source>
</reference>
<feature type="transmembrane region" description="Helical" evidence="1">
    <location>
        <begin position="229"/>
        <end position="253"/>
    </location>
</feature>
<dbReference type="RefSeq" id="WP_264432006.1">
    <property type="nucleotide sequence ID" value="NZ_CP081495.1"/>
</dbReference>
<dbReference type="InterPro" id="IPR038770">
    <property type="entry name" value="Na+/solute_symporter_sf"/>
</dbReference>
<feature type="transmembrane region" description="Helical" evidence="1">
    <location>
        <begin position="301"/>
        <end position="318"/>
    </location>
</feature>
<keyword evidence="3" id="KW-1185">Reference proteome</keyword>
<dbReference type="PIRSF" id="PIRSF026166">
    <property type="entry name" value="UCP026166"/>
    <property type="match status" value="1"/>
</dbReference>
<dbReference type="PANTHER" id="PTHR18640:SF5">
    <property type="entry name" value="SODIUM_BILE ACID COTRANSPORTER 7"/>
    <property type="match status" value="1"/>
</dbReference>
<keyword evidence="1" id="KW-0472">Membrane</keyword>
<keyword evidence="1" id="KW-1133">Transmembrane helix</keyword>
<feature type="transmembrane region" description="Helical" evidence="1">
    <location>
        <begin position="7"/>
        <end position="26"/>
    </location>
</feature>
<feature type="transmembrane region" description="Helical" evidence="1">
    <location>
        <begin position="165"/>
        <end position="183"/>
    </location>
</feature>
<feature type="transmembrane region" description="Helical" evidence="1">
    <location>
        <begin position="98"/>
        <end position="123"/>
    </location>
</feature>
<name>A0ABY6LVJ7_9FLAO</name>
<evidence type="ECO:0000256" key="1">
    <source>
        <dbReference type="SAM" id="Phobius"/>
    </source>
</evidence>
<feature type="transmembrane region" description="Helical" evidence="1">
    <location>
        <begin position="274"/>
        <end position="295"/>
    </location>
</feature>
<dbReference type="EMBL" id="CP081495">
    <property type="protein sequence ID" value="UYW00352.1"/>
    <property type="molecule type" value="Genomic_DNA"/>
</dbReference>
<accession>A0ABY6LVJ7</accession>
<organism evidence="2 3">
    <name type="scientific">Flavobacterium agricola</name>
    <dbReference type="NCBI Taxonomy" id="2870839"/>
    <lineage>
        <taxon>Bacteria</taxon>
        <taxon>Pseudomonadati</taxon>
        <taxon>Bacteroidota</taxon>
        <taxon>Flavobacteriia</taxon>
        <taxon>Flavobacteriales</taxon>
        <taxon>Flavobacteriaceae</taxon>
        <taxon>Flavobacterium</taxon>
    </lineage>
</organism>
<proteinExistence type="predicted"/>
<dbReference type="PANTHER" id="PTHR18640">
    <property type="entry name" value="SOLUTE CARRIER FAMILY 10 MEMBER 7"/>
    <property type="match status" value="1"/>
</dbReference>
<dbReference type="Gene3D" id="1.20.1530.20">
    <property type="match status" value="1"/>
</dbReference>